<dbReference type="Gene3D" id="3.30.450.20">
    <property type="entry name" value="PAS domain"/>
    <property type="match status" value="1"/>
</dbReference>
<evidence type="ECO:0000256" key="8">
    <source>
        <dbReference type="PROSITE-ProRule" id="PRU00284"/>
    </source>
</evidence>
<dbReference type="Gene3D" id="6.10.340.10">
    <property type="match status" value="1"/>
</dbReference>
<dbReference type="Pfam" id="PF00015">
    <property type="entry name" value="MCPsignal"/>
    <property type="match status" value="1"/>
</dbReference>
<dbReference type="InterPro" id="IPR004089">
    <property type="entry name" value="MCPsignal_dom"/>
</dbReference>
<name>A0ABX6V5Q2_9GAMM</name>
<feature type="domain" description="HAMP" evidence="12">
    <location>
        <begin position="738"/>
        <end position="780"/>
    </location>
</feature>
<feature type="coiled-coil region" evidence="9">
    <location>
        <begin position="1214"/>
        <end position="1241"/>
    </location>
</feature>
<keyword evidence="2" id="KW-1003">Cell membrane</keyword>
<evidence type="ECO:0000256" key="7">
    <source>
        <dbReference type="ARBA" id="ARBA00029447"/>
    </source>
</evidence>
<dbReference type="PANTHER" id="PTHR43531">
    <property type="entry name" value="PROTEIN ICFG"/>
    <property type="match status" value="1"/>
</dbReference>
<dbReference type="RefSeq" id="WP_195873209.1">
    <property type="nucleotide sequence ID" value="NZ_CP045503.2"/>
</dbReference>
<comment type="similarity">
    <text evidence="7">Belongs to the methyl-accepting chemotaxis (MCP) protein family.</text>
</comment>
<keyword evidence="9" id="KW-0175">Coiled coil</keyword>
<keyword evidence="8" id="KW-0807">Transducer</keyword>
<feature type="domain" description="HAMP" evidence="12">
    <location>
        <begin position="824"/>
        <end position="870"/>
    </location>
</feature>
<evidence type="ECO:0000313" key="13">
    <source>
        <dbReference type="EMBL" id="QPG56866.1"/>
    </source>
</evidence>
<dbReference type="SUPFAM" id="SSF58104">
    <property type="entry name" value="Methyl-accepting chemotaxis protein (MCP) signaling domain"/>
    <property type="match status" value="2"/>
</dbReference>
<dbReference type="InterPro" id="IPR033479">
    <property type="entry name" value="dCache_1"/>
</dbReference>
<feature type="transmembrane region" description="Helical" evidence="10">
    <location>
        <begin position="390"/>
        <end position="408"/>
    </location>
</feature>
<dbReference type="InterPro" id="IPR003660">
    <property type="entry name" value="HAMP_dom"/>
</dbReference>
<dbReference type="Pfam" id="PF00672">
    <property type="entry name" value="HAMP"/>
    <property type="match status" value="3"/>
</dbReference>
<feature type="domain" description="Methyl-accepting transducer" evidence="11">
    <location>
        <begin position="1010"/>
        <end position="1239"/>
    </location>
</feature>
<evidence type="ECO:0000256" key="1">
    <source>
        <dbReference type="ARBA" id="ARBA00004651"/>
    </source>
</evidence>
<evidence type="ECO:0000313" key="14">
    <source>
        <dbReference type="Proteomes" id="UP000316416"/>
    </source>
</evidence>
<comment type="subcellular location">
    <subcellularLocation>
        <location evidence="1">Cell membrane</location>
        <topology evidence="1">Multi-pass membrane protein</topology>
    </subcellularLocation>
</comment>
<evidence type="ECO:0000256" key="6">
    <source>
        <dbReference type="ARBA" id="ARBA00023136"/>
    </source>
</evidence>
<dbReference type="CDD" id="cd06225">
    <property type="entry name" value="HAMP"/>
    <property type="match status" value="2"/>
</dbReference>
<feature type="domain" description="HAMP" evidence="12">
    <location>
        <begin position="953"/>
        <end position="1005"/>
    </location>
</feature>
<dbReference type="CDD" id="cd11386">
    <property type="entry name" value="MCP_signal"/>
    <property type="match status" value="1"/>
</dbReference>
<dbReference type="Gene3D" id="1.10.287.950">
    <property type="entry name" value="Methyl-accepting chemotaxis protein"/>
    <property type="match status" value="1"/>
</dbReference>
<evidence type="ECO:0000256" key="9">
    <source>
        <dbReference type="SAM" id="Coils"/>
    </source>
</evidence>
<keyword evidence="4 10" id="KW-0812">Transmembrane</keyword>
<organism evidence="13 14">
    <name type="scientific">Shewanella eurypsychrophilus</name>
    <dbReference type="NCBI Taxonomy" id="2593656"/>
    <lineage>
        <taxon>Bacteria</taxon>
        <taxon>Pseudomonadati</taxon>
        <taxon>Pseudomonadota</taxon>
        <taxon>Gammaproteobacteria</taxon>
        <taxon>Alteromonadales</taxon>
        <taxon>Shewanellaceae</taxon>
        <taxon>Shewanella</taxon>
    </lineage>
</organism>
<feature type="domain" description="HAMP" evidence="12">
    <location>
        <begin position="503"/>
        <end position="555"/>
    </location>
</feature>
<dbReference type="SMART" id="SM00283">
    <property type="entry name" value="MA"/>
    <property type="match status" value="1"/>
</dbReference>
<feature type="domain" description="HAMP" evidence="12">
    <location>
        <begin position="412"/>
        <end position="465"/>
    </location>
</feature>
<evidence type="ECO:0000256" key="10">
    <source>
        <dbReference type="SAM" id="Phobius"/>
    </source>
</evidence>
<sequence>MSRYFNNMPLARKLTFVLSIIGLVPAIIIASIALFNSSQALSNDKSSALTAVAELKTSIISQYFNTAQSQLENLSRSGMARNALNEFSKGYHSYLEEYQVDGASTLKRYYRDEFGAKYLTDTSESIDDTALVSSLSEIARALQTSYISLNPYPLGEKDKLIDNGSSTLYDRTHNQYHKDFSSYVSEFGYYDIFLIDANSHEVVYSVYKELDYATNLESGPYKASGLAEAYREAVLNKTTVFVDYAPYTPSYEAPASFIASPIFDGELLKGVLIFQLPLDQVSQVMSSTFGLGETGESYLIGSDKKMRSDSFFDPKYSVKESFRSRSNIMVDTQQVDNALSNESGFIESQNYLGHQVVAAYAPLIVMGSRWALIVEQSTEEAYAAISSLRLLFIVMMLGLLILTVLIAIKFGRSIASPIQDLSAFILELKSQWRFSMRTKVSSTDETGQAAQALNEMLSSLDSAVQDINGTVEELAKGNFKHRVQTEMAGDLDDLKCTINDSARSITESLDDIGRVMNSIERGDFTQRVEVNAQGQLLELKTMVNATAQSTAMFIDDAVNVMKSVEAGDYSVRVTVNAFGELDTFKHVINQNIQNTELVIDDIGHVMKAIQLGDFTQSVSVPAQGQLSTLKMTVNQTAEGMASFILDVTNVVQQLEAGNYTVRVGVDVAGELQTFKYAINQNIENTELVIDDIGAVMQSIQQGDFSQVVQVPALGQLNTLKMTVNKTAESMASFIEDSTGVMQRLEGGDYSVRVSVNTAGELTTFKQAINQNIMNTQRVITEIGSVMQQIQQGVYGKQVECDAKGQLALIKDSVNAASKITDDIVREIIQVMESLAQGDFSHQVSVDAKGDLARLKQSINLAASGTKDVINNIIQVMKKVAKGEFDQQVTADAKGQLLDLKLGVNSAATSCDQVVKAISQVMESLSHGQLDQRVIIQTYGDFNQLSGAVNQTCDAVEASLNESKNVMKAVAEGNLSESFNMAVEGEYAALKQSINRTVDNLVAMIDEIRTAADVVNHKSQQASEETFGLNQRVDEQVASVESIASSMTQMQSSISSTLDKAHQSANMSLQAHKYAIEGERVVDDVILAMNGITQSSTKMSNIIGVIDEIAFQTNLLALNAAVEAARAGEQGRGFAVVAGEVRNLAQRSANAAKEISHLINDSVEKVNAGAGLVTESGLLLKEITISSEGVKNNVDKVTLAMKEQQSQVLYVSEAMENVDSTIQQSATMLENLNQNVGDVKQQALGLLNLIEKFQTQSPQVLKVV</sequence>
<dbReference type="Gene3D" id="1.20.120.1530">
    <property type="match status" value="3"/>
</dbReference>
<keyword evidence="6 10" id="KW-0472">Membrane</keyword>
<accession>A0ABX6V5Q2</accession>
<feature type="domain" description="HAMP" evidence="12">
    <location>
        <begin position="599"/>
        <end position="645"/>
    </location>
</feature>
<dbReference type="Pfam" id="PF02743">
    <property type="entry name" value="dCache_1"/>
    <property type="match status" value="1"/>
</dbReference>
<evidence type="ECO:0000256" key="3">
    <source>
        <dbReference type="ARBA" id="ARBA00022481"/>
    </source>
</evidence>
<proteinExistence type="inferred from homology"/>
<evidence type="ECO:0000256" key="2">
    <source>
        <dbReference type="ARBA" id="ARBA00022475"/>
    </source>
</evidence>
<dbReference type="Pfam" id="PF18947">
    <property type="entry name" value="HAMP_2"/>
    <property type="match status" value="1"/>
</dbReference>
<reference evidence="13" key="1">
    <citation type="submission" date="2021-07" db="EMBL/GenBank/DDBJ databases">
        <title>Shewanella sp. YLB-07 whole genome sequence.</title>
        <authorList>
            <person name="Yu L."/>
        </authorList>
    </citation>
    <scope>NUCLEOTIDE SEQUENCE</scope>
    <source>
        <strain evidence="13">YLB-08</strain>
    </source>
</reference>
<keyword evidence="3" id="KW-0488">Methylation</keyword>
<evidence type="ECO:0000256" key="5">
    <source>
        <dbReference type="ARBA" id="ARBA00022989"/>
    </source>
</evidence>
<dbReference type="PROSITE" id="PS50885">
    <property type="entry name" value="HAMP"/>
    <property type="match status" value="6"/>
</dbReference>
<dbReference type="SMART" id="SM00304">
    <property type="entry name" value="HAMP"/>
    <property type="match status" value="6"/>
</dbReference>
<dbReference type="CDD" id="cd18774">
    <property type="entry name" value="PDC2_HK_sensor"/>
    <property type="match status" value="1"/>
</dbReference>
<dbReference type="Proteomes" id="UP000316416">
    <property type="component" value="Chromosome"/>
</dbReference>
<protein>
    <submittedName>
        <fullName evidence="13">HAMP domain-containing protein</fullName>
    </submittedName>
</protein>
<dbReference type="InterPro" id="IPR051310">
    <property type="entry name" value="MCP_chemotaxis"/>
</dbReference>
<feature type="transmembrane region" description="Helical" evidence="10">
    <location>
        <begin position="14"/>
        <end position="35"/>
    </location>
</feature>
<dbReference type="EMBL" id="CP045503">
    <property type="protein sequence ID" value="QPG56866.1"/>
    <property type="molecule type" value="Genomic_DNA"/>
</dbReference>
<evidence type="ECO:0000259" key="12">
    <source>
        <dbReference type="PROSITE" id="PS50885"/>
    </source>
</evidence>
<keyword evidence="5 10" id="KW-1133">Transmembrane helix</keyword>
<dbReference type="PANTHER" id="PTHR43531:SF14">
    <property type="entry name" value="METHYL-ACCEPTING CHEMOTAXIS PROTEIN I-RELATED"/>
    <property type="match status" value="1"/>
</dbReference>
<gene>
    <name evidence="13" type="ORF">FM038_005035</name>
</gene>
<evidence type="ECO:0000256" key="4">
    <source>
        <dbReference type="ARBA" id="ARBA00022692"/>
    </source>
</evidence>
<dbReference type="PROSITE" id="PS50111">
    <property type="entry name" value="CHEMOTAXIS_TRANSDUC_2"/>
    <property type="match status" value="1"/>
</dbReference>
<evidence type="ECO:0000259" key="11">
    <source>
        <dbReference type="PROSITE" id="PS50111"/>
    </source>
</evidence>
<keyword evidence="14" id="KW-1185">Reference proteome</keyword>